<sequence length="65" mass="6784">MPSPTKQTKSKRGSLSNVFEGLEIKPTSPSSQASSPSTKINLPSPSATTCNQLFALDKGLSHPAV</sequence>
<evidence type="ECO:0000313" key="2">
    <source>
        <dbReference type="EMBL" id="KAJ5502054.1"/>
    </source>
</evidence>
<protein>
    <submittedName>
        <fullName evidence="2">Uncharacterized protein</fullName>
    </submittedName>
</protein>
<reference evidence="2" key="1">
    <citation type="submission" date="2022-12" db="EMBL/GenBank/DDBJ databases">
        <authorList>
            <person name="Petersen C."/>
        </authorList>
    </citation>
    <scope>NUCLEOTIDE SEQUENCE</scope>
    <source>
        <strain evidence="2">IBT 29495</strain>
    </source>
</reference>
<accession>A0A9X0C4L8</accession>
<evidence type="ECO:0000256" key="1">
    <source>
        <dbReference type="SAM" id="MobiDB-lite"/>
    </source>
</evidence>
<dbReference type="EMBL" id="JAPWDS010000003">
    <property type="protein sequence ID" value="KAJ5502054.1"/>
    <property type="molecule type" value="Genomic_DNA"/>
</dbReference>
<keyword evidence="3" id="KW-1185">Reference proteome</keyword>
<evidence type="ECO:0000313" key="3">
    <source>
        <dbReference type="Proteomes" id="UP001149954"/>
    </source>
</evidence>
<feature type="compositionally biased region" description="Low complexity" evidence="1">
    <location>
        <begin position="26"/>
        <end position="38"/>
    </location>
</feature>
<organism evidence="2 3">
    <name type="scientific">Penicillium fimorum</name>
    <dbReference type="NCBI Taxonomy" id="1882269"/>
    <lineage>
        <taxon>Eukaryota</taxon>
        <taxon>Fungi</taxon>
        <taxon>Dikarya</taxon>
        <taxon>Ascomycota</taxon>
        <taxon>Pezizomycotina</taxon>
        <taxon>Eurotiomycetes</taxon>
        <taxon>Eurotiomycetidae</taxon>
        <taxon>Eurotiales</taxon>
        <taxon>Aspergillaceae</taxon>
        <taxon>Penicillium</taxon>
    </lineage>
</organism>
<feature type="region of interest" description="Disordered" evidence="1">
    <location>
        <begin position="1"/>
        <end position="46"/>
    </location>
</feature>
<dbReference type="Proteomes" id="UP001149954">
    <property type="component" value="Unassembled WGS sequence"/>
</dbReference>
<name>A0A9X0C4L8_9EURO</name>
<comment type="caution">
    <text evidence="2">The sequence shown here is derived from an EMBL/GenBank/DDBJ whole genome shotgun (WGS) entry which is preliminary data.</text>
</comment>
<feature type="compositionally biased region" description="Polar residues" evidence="1">
    <location>
        <begin position="1"/>
        <end position="17"/>
    </location>
</feature>
<dbReference type="AlphaFoldDB" id="A0A9X0C4L8"/>
<reference evidence="2" key="2">
    <citation type="journal article" date="2023" name="IMA Fungus">
        <title>Comparative genomic study of the Penicillium genus elucidates a diverse pangenome and 15 lateral gene transfer events.</title>
        <authorList>
            <person name="Petersen C."/>
            <person name="Sorensen T."/>
            <person name="Nielsen M.R."/>
            <person name="Sondergaard T.E."/>
            <person name="Sorensen J.L."/>
            <person name="Fitzpatrick D.A."/>
            <person name="Frisvad J.C."/>
            <person name="Nielsen K.L."/>
        </authorList>
    </citation>
    <scope>NUCLEOTIDE SEQUENCE</scope>
    <source>
        <strain evidence="2">IBT 29495</strain>
    </source>
</reference>
<gene>
    <name evidence="2" type="ORF">N7463_004928</name>
</gene>
<proteinExistence type="predicted"/>